<feature type="domain" description="CUB" evidence="4">
    <location>
        <begin position="1"/>
        <end position="98"/>
    </location>
</feature>
<evidence type="ECO:0000256" key="2">
    <source>
        <dbReference type="ARBA" id="ARBA00023157"/>
    </source>
</evidence>
<dbReference type="Pfam" id="PF00431">
    <property type="entry name" value="CUB"/>
    <property type="match status" value="2"/>
</dbReference>
<dbReference type="FunFam" id="2.60.120.290:FF:000005">
    <property type="entry name" value="Procollagen C-endopeptidase enhancer 1"/>
    <property type="match status" value="1"/>
</dbReference>
<dbReference type="KEGG" id="bgt:106079342"/>
<dbReference type="SMART" id="SM00042">
    <property type="entry name" value="CUB"/>
    <property type="match status" value="1"/>
</dbReference>
<dbReference type="VEuPathDB" id="VectorBase:BGLAX_052659"/>
<evidence type="ECO:0000259" key="4">
    <source>
        <dbReference type="PROSITE" id="PS01180"/>
    </source>
</evidence>
<protein>
    <recommendedName>
        <fullName evidence="4">CUB domain-containing protein</fullName>
    </recommendedName>
</protein>
<comment type="caution">
    <text evidence="3">Lacks conserved residue(s) required for the propagation of feature annotation.</text>
</comment>
<proteinExistence type="predicted"/>
<feature type="domain" description="CUB" evidence="4">
    <location>
        <begin position="143"/>
        <end position="196"/>
    </location>
</feature>
<dbReference type="InterPro" id="IPR035914">
    <property type="entry name" value="Sperma_CUB_dom_sf"/>
</dbReference>
<dbReference type="VEuPathDB" id="VectorBase:BGLB020815"/>
<dbReference type="AlphaFoldDB" id="A0A2C9KKQ8"/>
<evidence type="ECO:0000256" key="3">
    <source>
        <dbReference type="PROSITE-ProRule" id="PRU00059"/>
    </source>
</evidence>
<evidence type="ECO:0000313" key="6">
    <source>
        <dbReference type="Proteomes" id="UP000076420"/>
    </source>
</evidence>
<sequence>MSSNYPLTYPYDSKCTWTITSNNVNSIISLRFQDYEVEGCPYDYVELFDGDSSSAKQLDSLCYSVPEVIKSSGNSMHIVFTSDNSNNKKGFLATYAIEDFCKQKRCSHTCKVTSTNPWTETCTCPEWMTLDSSGEHCYVTNACNSTIQSHSGYIVSPNYPHNYLDSTTCFWRIEGGINSRVTLRFAFMFTLFSNTK</sequence>
<dbReference type="PROSITE" id="PS01180">
    <property type="entry name" value="CUB"/>
    <property type="match status" value="2"/>
</dbReference>
<keyword evidence="2" id="KW-1015">Disulfide bond</keyword>
<dbReference type="EnsemblMetazoa" id="BGLB020815-RA">
    <property type="protein sequence ID" value="BGLB020815-PA"/>
    <property type="gene ID" value="BGLB020815"/>
</dbReference>
<dbReference type="Gene3D" id="2.60.120.290">
    <property type="entry name" value="Spermadhesin, CUB domain"/>
    <property type="match status" value="2"/>
</dbReference>
<evidence type="ECO:0000256" key="1">
    <source>
        <dbReference type="ARBA" id="ARBA00022737"/>
    </source>
</evidence>
<reference evidence="5" key="1">
    <citation type="submission" date="2020-05" db="UniProtKB">
        <authorList>
            <consortium name="EnsemblMetazoa"/>
        </authorList>
    </citation>
    <scope>IDENTIFICATION</scope>
    <source>
        <strain evidence="5">BB02</strain>
    </source>
</reference>
<accession>A0A2C9KKQ8</accession>
<keyword evidence="1" id="KW-0677">Repeat</keyword>
<dbReference type="Proteomes" id="UP000076420">
    <property type="component" value="Unassembled WGS sequence"/>
</dbReference>
<gene>
    <name evidence="5" type="primary">106079342</name>
</gene>
<dbReference type="InterPro" id="IPR000859">
    <property type="entry name" value="CUB_dom"/>
</dbReference>
<dbReference type="CDD" id="cd00041">
    <property type="entry name" value="CUB"/>
    <property type="match status" value="2"/>
</dbReference>
<dbReference type="PANTHER" id="PTHR24251">
    <property type="entry name" value="OVOCHYMASE-RELATED"/>
    <property type="match status" value="1"/>
</dbReference>
<evidence type="ECO:0000313" key="5">
    <source>
        <dbReference type="EnsemblMetazoa" id="BGLB020815-PA"/>
    </source>
</evidence>
<dbReference type="SUPFAM" id="SSF49854">
    <property type="entry name" value="Spermadhesin, CUB domain"/>
    <property type="match status" value="2"/>
</dbReference>
<name>A0A2C9KKQ8_BIOGL</name>
<dbReference type="PANTHER" id="PTHR24251:SF37">
    <property type="entry name" value="CUB DOMAIN-CONTAINING PROTEIN"/>
    <property type="match status" value="1"/>
</dbReference>
<organism evidence="5 6">
    <name type="scientific">Biomphalaria glabrata</name>
    <name type="common">Bloodfluke planorb</name>
    <name type="synonym">Freshwater snail</name>
    <dbReference type="NCBI Taxonomy" id="6526"/>
    <lineage>
        <taxon>Eukaryota</taxon>
        <taxon>Metazoa</taxon>
        <taxon>Spiralia</taxon>
        <taxon>Lophotrochozoa</taxon>
        <taxon>Mollusca</taxon>
        <taxon>Gastropoda</taxon>
        <taxon>Heterobranchia</taxon>
        <taxon>Euthyneura</taxon>
        <taxon>Panpulmonata</taxon>
        <taxon>Hygrophila</taxon>
        <taxon>Lymnaeoidea</taxon>
        <taxon>Planorbidae</taxon>
        <taxon>Biomphalaria</taxon>
    </lineage>
</organism>